<evidence type="ECO:0000256" key="8">
    <source>
        <dbReference type="ARBA" id="ARBA00022729"/>
    </source>
</evidence>
<evidence type="ECO:0000256" key="9">
    <source>
        <dbReference type="ARBA" id="ARBA00022737"/>
    </source>
</evidence>
<dbReference type="PROSITE" id="PS51450">
    <property type="entry name" value="LRR"/>
    <property type="match status" value="2"/>
</dbReference>
<evidence type="ECO:0000256" key="3">
    <source>
        <dbReference type="ARBA" id="ARBA00009592"/>
    </source>
</evidence>
<keyword evidence="8" id="KW-0732">Signal</keyword>
<keyword evidence="18" id="KW-1185">Reference proteome</keyword>
<dbReference type="Pfam" id="PF23598">
    <property type="entry name" value="LRR_14"/>
    <property type="match status" value="2"/>
</dbReference>
<keyword evidence="10" id="KW-1133">Transmembrane helix</keyword>
<evidence type="ECO:0000256" key="1">
    <source>
        <dbReference type="ARBA" id="ARBA00004191"/>
    </source>
</evidence>
<comment type="subcellular location">
    <subcellularLocation>
        <location evidence="2">Cell membrane</location>
        <topology evidence="2">Single-pass type I membrane protein</topology>
    </subcellularLocation>
    <subcellularLocation>
        <location evidence="1">Secreted</location>
        <location evidence="1">Cell wall</location>
    </subcellularLocation>
</comment>
<dbReference type="FunFam" id="3.80.10.10:FF:000383">
    <property type="entry name" value="Leucine-rich repeat receptor protein kinase EMS1"/>
    <property type="match status" value="1"/>
</dbReference>
<organism evidence="17 18">
    <name type="scientific">Malus domestica</name>
    <name type="common">Apple</name>
    <name type="synonym">Pyrus malus</name>
    <dbReference type="NCBI Taxonomy" id="3750"/>
    <lineage>
        <taxon>Eukaryota</taxon>
        <taxon>Viridiplantae</taxon>
        <taxon>Streptophyta</taxon>
        <taxon>Embryophyta</taxon>
        <taxon>Tracheophyta</taxon>
        <taxon>Spermatophyta</taxon>
        <taxon>Magnoliopsida</taxon>
        <taxon>eudicotyledons</taxon>
        <taxon>Gunneridae</taxon>
        <taxon>Pentapetalae</taxon>
        <taxon>rosids</taxon>
        <taxon>fabids</taxon>
        <taxon>Rosales</taxon>
        <taxon>Rosaceae</taxon>
        <taxon>Amygdaloideae</taxon>
        <taxon>Maleae</taxon>
        <taxon>Malus</taxon>
    </lineage>
</organism>
<reference evidence="17 18" key="1">
    <citation type="submission" date="2018-10" db="EMBL/GenBank/DDBJ databases">
        <title>A high-quality apple genome assembly.</title>
        <authorList>
            <person name="Hu J."/>
        </authorList>
    </citation>
    <scope>NUCLEOTIDE SEQUENCE [LARGE SCALE GENOMIC DNA]</scope>
    <source>
        <strain evidence="18">cv. HFTH1</strain>
        <tissue evidence="17">Young leaf</tissue>
    </source>
</reference>
<dbReference type="FunFam" id="3.80.10.10:FF:000095">
    <property type="entry name" value="LRR receptor-like serine/threonine-protein kinase GSO1"/>
    <property type="match status" value="2"/>
</dbReference>
<dbReference type="EMBL" id="RDQH01000336">
    <property type="protein sequence ID" value="RXH86730.1"/>
    <property type="molecule type" value="Genomic_DNA"/>
</dbReference>
<evidence type="ECO:0000259" key="16">
    <source>
        <dbReference type="Pfam" id="PF23598"/>
    </source>
</evidence>
<dbReference type="FunFam" id="3.80.10.10:FF:000400">
    <property type="entry name" value="Nuclear pore complex protein NUP107"/>
    <property type="match status" value="1"/>
</dbReference>
<evidence type="ECO:0008006" key="19">
    <source>
        <dbReference type="Google" id="ProtNLM"/>
    </source>
</evidence>
<evidence type="ECO:0000313" key="17">
    <source>
        <dbReference type="EMBL" id="RXH86730.1"/>
    </source>
</evidence>
<dbReference type="InterPro" id="IPR055414">
    <property type="entry name" value="LRR_R13L4/SHOC2-like"/>
</dbReference>
<keyword evidence="7" id="KW-0812">Transmembrane</keyword>
<keyword evidence="13" id="KW-0325">Glycoprotein</keyword>
<keyword evidence="5" id="KW-0134">Cell wall</keyword>
<dbReference type="AlphaFoldDB" id="A0A498IU69"/>
<dbReference type="InterPro" id="IPR003591">
    <property type="entry name" value="Leu-rich_rpt_typical-subtyp"/>
</dbReference>
<dbReference type="Proteomes" id="UP000290289">
    <property type="component" value="Chromosome 10"/>
</dbReference>
<dbReference type="InterPro" id="IPR046956">
    <property type="entry name" value="RLP23-like"/>
</dbReference>
<dbReference type="InterPro" id="IPR001611">
    <property type="entry name" value="Leu-rich_rpt"/>
</dbReference>
<dbReference type="InterPro" id="IPR013101">
    <property type="entry name" value="LRR_PRU1-like"/>
</dbReference>
<keyword evidence="11" id="KW-0472">Membrane</keyword>
<dbReference type="Pfam" id="PF07723">
    <property type="entry name" value="LRR_2"/>
    <property type="match status" value="1"/>
</dbReference>
<evidence type="ECO:0000256" key="10">
    <source>
        <dbReference type="ARBA" id="ARBA00022989"/>
    </source>
</evidence>
<dbReference type="InterPro" id="IPR013210">
    <property type="entry name" value="LRR_N_plant-typ"/>
</dbReference>
<evidence type="ECO:0000256" key="12">
    <source>
        <dbReference type="ARBA" id="ARBA00023170"/>
    </source>
</evidence>
<dbReference type="SMART" id="SM00369">
    <property type="entry name" value="LRR_TYP"/>
    <property type="match status" value="11"/>
</dbReference>
<dbReference type="Pfam" id="PF00560">
    <property type="entry name" value="LRR_1"/>
    <property type="match status" value="2"/>
</dbReference>
<protein>
    <recommendedName>
        <fullName evidence="19">Leucine-rich repeat-containing N-terminal plant-type domain-containing protein</fullName>
    </recommendedName>
</protein>
<dbReference type="PANTHER" id="PTHR48063">
    <property type="entry name" value="LRR RECEPTOR-LIKE KINASE"/>
    <property type="match status" value="1"/>
</dbReference>
<gene>
    <name evidence="17" type="ORF">DVH24_022003</name>
</gene>
<proteinExistence type="inferred from homology"/>
<dbReference type="SUPFAM" id="SSF52058">
    <property type="entry name" value="L domain-like"/>
    <property type="match status" value="3"/>
</dbReference>
<evidence type="ECO:0000256" key="6">
    <source>
        <dbReference type="ARBA" id="ARBA00022614"/>
    </source>
</evidence>
<evidence type="ECO:0000313" key="18">
    <source>
        <dbReference type="Proteomes" id="UP000290289"/>
    </source>
</evidence>
<dbReference type="PANTHER" id="PTHR48063:SF90">
    <property type="entry name" value="OS11G0565920 PROTEIN"/>
    <property type="match status" value="1"/>
</dbReference>
<keyword evidence="9" id="KW-0677">Repeat</keyword>
<keyword evidence="12" id="KW-0675">Receptor</keyword>
<feature type="domain" description="Leucine-rich repeat-containing N-terminal plant-type" evidence="15">
    <location>
        <begin position="739"/>
        <end position="776"/>
    </location>
</feature>
<dbReference type="GO" id="GO:0005886">
    <property type="term" value="C:plasma membrane"/>
    <property type="evidence" value="ECO:0007669"/>
    <property type="project" value="UniProtKB-SubCell"/>
</dbReference>
<evidence type="ECO:0000256" key="4">
    <source>
        <dbReference type="ARBA" id="ARBA00022475"/>
    </source>
</evidence>
<dbReference type="SMART" id="SM00365">
    <property type="entry name" value="LRR_SD22"/>
    <property type="match status" value="7"/>
</dbReference>
<comment type="similarity">
    <text evidence="3">Belongs to the RLP family.</text>
</comment>
<sequence length="1075" mass="120283">MGGGLGIFDPIDFLTSFSFLYIDLDPHLSSQPSATKKKNLIKMGRFHACLFNPTFHLNILLFLVLASSYLSVTAKSCIEEERGALLSFKQHLTDPSGRLSSWVGHDCCQWEGISCDNRTGHVTKIDLRSTFEGSWLTGNVTSSLLTLKHLSYLDLSYNNFQGIHIVCQLPTLTYLNFSSASSWGESEFPKSIFNLTNLQTLDLSGNYFTGHFPPQLASLESLKHLDLSSNHLKGRIPKLLGNFCNLKTLNLAFNEFDGGFQELLSGFSNCTNNRLESLDLSSNEFATELSCSLRVPTNLQHLELHSNLFWGSFPTSVGNLSSLKSLNLWNNNMNGSIPESLGQLSELVDLDLSLNSWEGILTETHFINLTRLQSLSLSTDGAMPLIFNVSYEWIPPFQLHTIYIKNCSVGPAFPVWLQSQNELLDVTLRSTRISDSIPEESFFNLSSKVEYLDLSRNQIHGKLQSQLKFPNLYFMDLSRNQFEGPLPHLSSDATHLYLQSNSFSGPIPSNFGQLMPKLRYLNLAENQLNGTIPSSLCDMQNLTILSLRSNQFYGEFPEAWSVWHDIWVVDVADNNLSGNIPSSMGVPSSLFILKMNNNNFDGEIPIELKYATYLMSIDLGGNKLTGGVPLWIGSNYSYFGHIPRHLCNLPFLHILDLGHNNLSGTIPKCLKNLTTLTFSPSNNYSDSGYGEIQTTCCFPGMWLSDLTRNRYEVREKKCVKKPAICNNKEKLLTAKSCIEEERGALLSFKQQLTDLSGRLSSWVGHDCCQWEGISCDNRTGHATKIDLRNTYPNQLGGDEEGDELAYYRSRLAGNVTSSLLTLKHLSYLDLSFNNFQGIHIVCQLRTLRYLYISSASPWEESEFPKSIFNLTNLQTLDLSRNSFTGHFPPQLASLESLKHLDLSENDLKGRIPKLLGNLCNLKTLNLSGNEFDGGFQELLSDNHLSGNIPSSMGVPSSLIILKMNNNNFDGEIPIELKNATSLFSIDLGGNKLTGSVPLWIGSNYFELSTLRLHSNFLSGHIPRHLCNLPFLHILDLGHNNLSGTIPKCLKNLTTLTFFPSNNYSNFGYDEIQTTI</sequence>
<feature type="domain" description="Disease resistance R13L4/SHOC-2-like LRR" evidence="16">
    <location>
        <begin position="814"/>
        <end position="927"/>
    </location>
</feature>
<evidence type="ECO:0000259" key="15">
    <source>
        <dbReference type="Pfam" id="PF08263"/>
    </source>
</evidence>
<name>A0A498IU69_MALDO</name>
<evidence type="ECO:0000256" key="14">
    <source>
        <dbReference type="ARBA" id="ARBA00038043"/>
    </source>
</evidence>
<feature type="domain" description="Leucine-rich repeat-containing N-terminal plant-type" evidence="15">
    <location>
        <begin position="79"/>
        <end position="116"/>
    </location>
</feature>
<evidence type="ECO:0000256" key="2">
    <source>
        <dbReference type="ARBA" id="ARBA00004251"/>
    </source>
</evidence>
<keyword evidence="6" id="KW-0433">Leucine-rich repeat</keyword>
<comment type="caution">
    <text evidence="17">The sequence shown here is derived from an EMBL/GenBank/DDBJ whole genome shotgun (WGS) entry which is preliminary data.</text>
</comment>
<keyword evidence="5" id="KW-0964">Secreted</keyword>
<dbReference type="InterPro" id="IPR032675">
    <property type="entry name" value="LRR_dom_sf"/>
</dbReference>
<keyword evidence="4" id="KW-1003">Cell membrane</keyword>
<dbReference type="Pfam" id="PF08263">
    <property type="entry name" value="LRRNT_2"/>
    <property type="match status" value="2"/>
</dbReference>
<feature type="domain" description="Disease resistance R13L4/SHOC-2-like LRR" evidence="16">
    <location>
        <begin position="275"/>
        <end position="420"/>
    </location>
</feature>
<dbReference type="GO" id="GO:0009653">
    <property type="term" value="P:anatomical structure morphogenesis"/>
    <property type="evidence" value="ECO:0007669"/>
    <property type="project" value="UniProtKB-ARBA"/>
</dbReference>
<dbReference type="GO" id="GO:0099402">
    <property type="term" value="P:plant organ development"/>
    <property type="evidence" value="ECO:0007669"/>
    <property type="project" value="UniProtKB-ARBA"/>
</dbReference>
<dbReference type="Pfam" id="PF13855">
    <property type="entry name" value="LRR_8"/>
    <property type="match status" value="2"/>
</dbReference>
<evidence type="ECO:0000256" key="11">
    <source>
        <dbReference type="ARBA" id="ARBA00023136"/>
    </source>
</evidence>
<dbReference type="Gene3D" id="3.80.10.10">
    <property type="entry name" value="Ribonuclease Inhibitor"/>
    <property type="match status" value="4"/>
</dbReference>
<accession>A0A498IU69</accession>
<evidence type="ECO:0000256" key="5">
    <source>
        <dbReference type="ARBA" id="ARBA00022512"/>
    </source>
</evidence>
<comment type="similarity">
    <text evidence="14">Belongs to the polygalacturonase-inhibiting protein family.</text>
</comment>
<evidence type="ECO:0000256" key="7">
    <source>
        <dbReference type="ARBA" id="ARBA00022692"/>
    </source>
</evidence>
<evidence type="ECO:0000256" key="13">
    <source>
        <dbReference type="ARBA" id="ARBA00023180"/>
    </source>
</evidence>
<dbReference type="PRINTS" id="PR00019">
    <property type="entry name" value="LEURICHRPT"/>
</dbReference>